<dbReference type="EMBL" id="QOCV01000004">
    <property type="protein sequence ID" value="RHW55018.1"/>
    <property type="molecule type" value="Genomic_DNA"/>
</dbReference>
<accession>A0A396SSP6</accession>
<reference evidence="1 2" key="1">
    <citation type="submission" date="2018-07" db="EMBL/GenBank/DDBJ databases">
        <title>Genome sequences of six Lactobacillus spp. isolated from bumble bee guts.</title>
        <authorList>
            <person name="Motta E.V.S."/>
            <person name="Moran N.A."/>
        </authorList>
    </citation>
    <scope>NUCLEOTIDE SEQUENCE [LARGE SCALE GENOMIC DNA]</scope>
    <source>
        <strain evidence="1 2">OCC3</strain>
    </source>
</reference>
<protein>
    <submittedName>
        <fullName evidence="1">Uncharacterized protein</fullName>
    </submittedName>
</protein>
<gene>
    <name evidence="1" type="ORF">DS835_02600</name>
</gene>
<dbReference type="AlphaFoldDB" id="A0A396SSP6"/>
<name>A0A396SSP6_9LACO</name>
<evidence type="ECO:0000313" key="1">
    <source>
        <dbReference type="EMBL" id="RHW55018.1"/>
    </source>
</evidence>
<sequence length="80" mass="9507">MHAGQKFLIRAKAYRANPIYRSLIKQVKFDYLPLGSKTIFPFKLRIVKVAVAEDTYETLITNLPENEFLIAQLQYRYHFR</sequence>
<proteinExistence type="predicted"/>
<evidence type="ECO:0000313" key="2">
    <source>
        <dbReference type="Proteomes" id="UP000265862"/>
    </source>
</evidence>
<organism evidence="1 2">
    <name type="scientific">Lactobacillus bombicola</name>
    <dbReference type="NCBI Taxonomy" id="1505723"/>
    <lineage>
        <taxon>Bacteria</taxon>
        <taxon>Bacillati</taxon>
        <taxon>Bacillota</taxon>
        <taxon>Bacilli</taxon>
        <taxon>Lactobacillales</taxon>
        <taxon>Lactobacillaceae</taxon>
        <taxon>Lactobacillus</taxon>
    </lineage>
</organism>
<dbReference type="RefSeq" id="WP_118897750.1">
    <property type="nucleotide sequence ID" value="NZ_QOCV01000004.1"/>
</dbReference>
<dbReference type="Proteomes" id="UP000265862">
    <property type="component" value="Unassembled WGS sequence"/>
</dbReference>
<comment type="caution">
    <text evidence="1">The sequence shown here is derived from an EMBL/GenBank/DDBJ whole genome shotgun (WGS) entry which is preliminary data.</text>
</comment>